<dbReference type="Proteomes" id="UP000192790">
    <property type="component" value="Unassembled WGS sequence"/>
</dbReference>
<accession>A0A1W2AA75</accession>
<dbReference type="Gene3D" id="3.40.50.300">
    <property type="entry name" value="P-loop containing nucleotide triphosphate hydrolases"/>
    <property type="match status" value="1"/>
</dbReference>
<dbReference type="AlphaFoldDB" id="A0A1W2AA75"/>
<dbReference type="InterPro" id="IPR050238">
    <property type="entry name" value="DNA_Rep/Repair_Clamp_Loader"/>
</dbReference>
<organism evidence="1 2">
    <name type="scientific">Papillibacter cinnamivorans DSM 12816</name>
    <dbReference type="NCBI Taxonomy" id="1122930"/>
    <lineage>
        <taxon>Bacteria</taxon>
        <taxon>Bacillati</taxon>
        <taxon>Bacillota</taxon>
        <taxon>Clostridia</taxon>
        <taxon>Eubacteriales</taxon>
        <taxon>Oscillospiraceae</taxon>
        <taxon>Papillibacter</taxon>
    </lineage>
</organism>
<sequence>MNSSQLIGNEALKTHLENAAKRDAFGHAYILHGPRGSGKRTLAGFLSAAILCSSQSGRPCFRCSHCRKVQKGIHPDVVTVDAGGKEIGVGQIRELRKDAYIRPNEAAKKIYILPAGETMNFAAQNAMLKLLEEGPSHAVFLILTETPEALLPTVRSRCVELGLSPLTAEEMEPLLRERFPEKSSEELRSAARRSGGAAGRALELLEGNPGTGELPQAFAEVLSRKSEWDLLSFCVGREKTDRDTLGAFLEDCEAMLTESLRVKMAGGEDGEFGGAAALLARSLTKSEIAGTIDILRRLGGYCRNNNAGTGHVLGMLAAGCWEMIH</sequence>
<dbReference type="PANTHER" id="PTHR11669:SF8">
    <property type="entry name" value="DNA POLYMERASE III SUBUNIT DELTA"/>
    <property type="match status" value="1"/>
</dbReference>
<dbReference type="Pfam" id="PF13177">
    <property type="entry name" value="DNA_pol3_delta2"/>
    <property type="match status" value="1"/>
</dbReference>
<evidence type="ECO:0000313" key="1">
    <source>
        <dbReference type="EMBL" id="SMC57639.1"/>
    </source>
</evidence>
<dbReference type="RefSeq" id="WP_084234330.1">
    <property type="nucleotide sequence ID" value="NZ_FWXW01000003.1"/>
</dbReference>
<gene>
    <name evidence="1" type="ORF">SAMN02745168_1657</name>
</gene>
<dbReference type="OrthoDB" id="9810148at2"/>
<dbReference type="InterPro" id="IPR027417">
    <property type="entry name" value="P-loop_NTPase"/>
</dbReference>
<dbReference type="SUPFAM" id="SSF52540">
    <property type="entry name" value="P-loop containing nucleoside triphosphate hydrolases"/>
    <property type="match status" value="1"/>
</dbReference>
<evidence type="ECO:0000313" key="2">
    <source>
        <dbReference type="Proteomes" id="UP000192790"/>
    </source>
</evidence>
<dbReference type="EMBL" id="FWXW01000003">
    <property type="protein sequence ID" value="SMC57639.1"/>
    <property type="molecule type" value="Genomic_DNA"/>
</dbReference>
<reference evidence="1 2" key="1">
    <citation type="submission" date="2017-04" db="EMBL/GenBank/DDBJ databases">
        <authorList>
            <person name="Afonso C.L."/>
            <person name="Miller P.J."/>
            <person name="Scott M.A."/>
            <person name="Spackman E."/>
            <person name="Goraichik I."/>
            <person name="Dimitrov K.M."/>
            <person name="Suarez D.L."/>
            <person name="Swayne D.E."/>
        </authorList>
    </citation>
    <scope>NUCLEOTIDE SEQUENCE [LARGE SCALE GENOMIC DNA]</scope>
    <source>
        <strain evidence="1 2">DSM 12816</strain>
    </source>
</reference>
<proteinExistence type="predicted"/>
<dbReference type="STRING" id="1122930.SAMN02745168_1657"/>
<dbReference type="PANTHER" id="PTHR11669">
    <property type="entry name" value="REPLICATION FACTOR C / DNA POLYMERASE III GAMMA-TAU SUBUNIT"/>
    <property type="match status" value="1"/>
</dbReference>
<dbReference type="GO" id="GO:0006261">
    <property type="term" value="P:DNA-templated DNA replication"/>
    <property type="evidence" value="ECO:0007669"/>
    <property type="project" value="TreeGrafter"/>
</dbReference>
<keyword evidence="2" id="KW-1185">Reference proteome</keyword>
<name>A0A1W2AA75_9FIRM</name>
<protein>
    <submittedName>
        <fullName evidence="1">DNA polymerase-3 subunit delta</fullName>
    </submittedName>
</protein>